<proteinExistence type="predicted"/>
<dbReference type="AlphaFoldDB" id="A0A3M7SGB6"/>
<dbReference type="EMBL" id="REGN01001443">
    <property type="protein sequence ID" value="RNA34628.1"/>
    <property type="molecule type" value="Genomic_DNA"/>
</dbReference>
<organism evidence="1 2">
    <name type="scientific">Brachionus plicatilis</name>
    <name type="common">Marine rotifer</name>
    <name type="synonym">Brachionus muelleri</name>
    <dbReference type="NCBI Taxonomy" id="10195"/>
    <lineage>
        <taxon>Eukaryota</taxon>
        <taxon>Metazoa</taxon>
        <taxon>Spiralia</taxon>
        <taxon>Gnathifera</taxon>
        <taxon>Rotifera</taxon>
        <taxon>Eurotatoria</taxon>
        <taxon>Monogononta</taxon>
        <taxon>Pseudotrocha</taxon>
        <taxon>Ploima</taxon>
        <taxon>Brachionidae</taxon>
        <taxon>Brachionus</taxon>
    </lineage>
</organism>
<sequence>MSDEKTSSAESYLGNQFEETLNGVEKLDKQIVYKCRKDQQYTLNSGSYHSESLLKLEGSQLSNLEKELTTNGLRNFATFFKNLFSTFILAVVHKSQKSPSFISKNSMRLNNIRRLDTI</sequence>
<accession>A0A3M7SGB6</accession>
<evidence type="ECO:0000313" key="1">
    <source>
        <dbReference type="EMBL" id="RNA34628.1"/>
    </source>
</evidence>
<keyword evidence="2" id="KW-1185">Reference proteome</keyword>
<protein>
    <submittedName>
        <fullName evidence="1">Uncharacterized protein</fullName>
    </submittedName>
</protein>
<gene>
    <name evidence="1" type="ORF">BpHYR1_049848</name>
</gene>
<reference evidence="1 2" key="1">
    <citation type="journal article" date="2018" name="Sci. Rep.">
        <title>Genomic signatures of local adaptation to the degree of environmental predictability in rotifers.</title>
        <authorList>
            <person name="Franch-Gras L."/>
            <person name="Hahn C."/>
            <person name="Garcia-Roger E.M."/>
            <person name="Carmona M.J."/>
            <person name="Serra M."/>
            <person name="Gomez A."/>
        </authorList>
    </citation>
    <scope>NUCLEOTIDE SEQUENCE [LARGE SCALE GENOMIC DNA]</scope>
    <source>
        <strain evidence="1">HYR1</strain>
    </source>
</reference>
<evidence type="ECO:0000313" key="2">
    <source>
        <dbReference type="Proteomes" id="UP000276133"/>
    </source>
</evidence>
<name>A0A3M7SGB6_BRAPC</name>
<dbReference type="Proteomes" id="UP000276133">
    <property type="component" value="Unassembled WGS sequence"/>
</dbReference>
<comment type="caution">
    <text evidence="1">The sequence shown here is derived from an EMBL/GenBank/DDBJ whole genome shotgun (WGS) entry which is preliminary data.</text>
</comment>